<dbReference type="GO" id="GO:0016787">
    <property type="term" value="F:hydrolase activity"/>
    <property type="evidence" value="ECO:0007669"/>
    <property type="project" value="UniProtKB-KW"/>
</dbReference>
<evidence type="ECO:0000313" key="3">
    <source>
        <dbReference type="EMBL" id="MCK0084943.1"/>
    </source>
</evidence>
<dbReference type="AlphaFoldDB" id="A0AAW5F0F5"/>
<organism evidence="3 4">
    <name type="scientific">Clostridium symbiosum</name>
    <name type="common">Bacteroides symbiosus</name>
    <dbReference type="NCBI Taxonomy" id="1512"/>
    <lineage>
        <taxon>Bacteria</taxon>
        <taxon>Bacillati</taxon>
        <taxon>Bacillota</taxon>
        <taxon>Clostridia</taxon>
        <taxon>Lachnospirales</taxon>
        <taxon>Lachnospiraceae</taxon>
        <taxon>Otoolea</taxon>
    </lineage>
</organism>
<reference evidence="3" key="1">
    <citation type="journal article" date="2022" name="Cell Host Microbe">
        <title>Colonization of the live biotherapeutic product VE303 and modulation of the microbiota and metabolites in healthy volunteers.</title>
        <authorList>
            <person name="Dsouza M."/>
            <person name="Menon R."/>
            <person name="Crossette E."/>
            <person name="Bhattarai S.K."/>
            <person name="Schneider J."/>
            <person name="Kim Y.G."/>
            <person name="Reddy S."/>
            <person name="Caballero S."/>
            <person name="Felix C."/>
            <person name="Cornacchione L."/>
            <person name="Hendrickson J."/>
            <person name="Watson A.R."/>
            <person name="Minot S.S."/>
            <person name="Greenfield N."/>
            <person name="Schopf L."/>
            <person name="Szabady R."/>
            <person name="Patarroyo J."/>
            <person name="Smith W."/>
            <person name="Harrison P."/>
            <person name="Kuijper E.J."/>
            <person name="Kelly C.P."/>
            <person name="Olle B."/>
            <person name="Bobilev D."/>
            <person name="Silber J.L."/>
            <person name="Bucci V."/>
            <person name="Roberts B."/>
            <person name="Faith J."/>
            <person name="Norman J.M."/>
        </authorList>
    </citation>
    <scope>NUCLEOTIDE SEQUENCE</scope>
    <source>
        <strain evidence="3">VE303-04</strain>
    </source>
</reference>
<name>A0AAW5F0F5_CLOSY</name>
<dbReference type="Proteomes" id="UP001203136">
    <property type="component" value="Unassembled WGS sequence"/>
</dbReference>
<sequence length="264" mass="30960">MGRKFMQHVFTLIALLGIAAALFLGYKLVKKELDYRKGQEALEDVYRVMDSAVYETEEYSGLDAAEEKERQNRLRLAQYEALNHQNPDMQGWIRIEGTKVDYPVMYTPDEPEFYINRNFDKEKSSYGMIFIDGDCRVDQSTPNILIYGHHMKNGDMFAEIEKYNSREFQEAHPYVKFDTLAETGTYQVIAAFKQPASRLDEDFKTMLLAKDEEQYEKLMNYLKIHRFYDTGAEAVWPDRLITLTTCEYTQKDGRFFVVAKRVES</sequence>
<dbReference type="InterPro" id="IPR023365">
    <property type="entry name" value="Sortase_dom-sf"/>
</dbReference>
<protein>
    <submittedName>
        <fullName evidence="3">Class B sortase</fullName>
        <ecNumber evidence="3">3.4.22.71</ecNumber>
    </submittedName>
</protein>
<evidence type="ECO:0000256" key="1">
    <source>
        <dbReference type="ARBA" id="ARBA00022801"/>
    </source>
</evidence>
<dbReference type="NCBIfam" id="TIGR03064">
    <property type="entry name" value="sortase_srtB"/>
    <property type="match status" value="1"/>
</dbReference>
<dbReference type="InterPro" id="IPR005754">
    <property type="entry name" value="Sortase"/>
</dbReference>
<dbReference type="SUPFAM" id="SSF63817">
    <property type="entry name" value="Sortase"/>
    <property type="match status" value="1"/>
</dbReference>
<comment type="caution">
    <text evidence="3">The sequence shown here is derived from an EMBL/GenBank/DDBJ whole genome shotgun (WGS) entry which is preliminary data.</text>
</comment>
<feature type="active site" description="Acyl-thioester intermediate" evidence="2">
    <location>
        <position position="246"/>
    </location>
</feature>
<dbReference type="Pfam" id="PF04203">
    <property type="entry name" value="Sortase"/>
    <property type="match status" value="1"/>
</dbReference>
<feature type="active site" description="Proton donor/acceptor" evidence="2">
    <location>
        <position position="149"/>
    </location>
</feature>
<evidence type="ECO:0000256" key="2">
    <source>
        <dbReference type="PIRSR" id="PIRSR605754-1"/>
    </source>
</evidence>
<dbReference type="EMBL" id="JAINVB010000001">
    <property type="protein sequence ID" value="MCK0084943.1"/>
    <property type="molecule type" value="Genomic_DNA"/>
</dbReference>
<evidence type="ECO:0000313" key="4">
    <source>
        <dbReference type="Proteomes" id="UP001203136"/>
    </source>
</evidence>
<dbReference type="Gene3D" id="2.40.260.10">
    <property type="entry name" value="Sortase"/>
    <property type="match status" value="1"/>
</dbReference>
<gene>
    <name evidence="3" type="primary">srtB</name>
    <name evidence="3" type="ORF">K5I21_03410</name>
</gene>
<dbReference type="EC" id="3.4.22.71" evidence="3"/>
<dbReference type="RefSeq" id="WP_009296753.1">
    <property type="nucleotide sequence ID" value="NZ_BAABZD010000001.1"/>
</dbReference>
<dbReference type="CDD" id="cd05826">
    <property type="entry name" value="Sortase_B"/>
    <property type="match status" value="1"/>
</dbReference>
<keyword evidence="1 3" id="KW-0378">Hydrolase</keyword>
<accession>A0AAW5F0F5</accession>
<proteinExistence type="predicted"/>
<dbReference type="InterPro" id="IPR009835">
    <property type="entry name" value="SrtB"/>
</dbReference>